<dbReference type="PANTHER" id="PTHR31625">
    <property type="match status" value="1"/>
</dbReference>
<evidence type="ECO:0000256" key="1">
    <source>
        <dbReference type="ARBA" id="ARBA00022679"/>
    </source>
</evidence>
<sequence>MGATPNNFTILERSRISPPPATVGHRSLPLTFFDTTWLLFPPVHHIFFYHFPHSKTHFMETVVPGLKQSLSITLQHYFPFASNLVVFPNPNNGSTDVIRKPEIRHVEGDSVALTFAECTSLDFNDLAGNHPRKCQSFYPLVPPLGGAVTGSDYVSIPLFSVQVTYFPDSGISIGMTNHHSLGDASTRFGFLKAWTMVSESGGDQSFLANGSPPVYDRLVDVPKLDENKLKHTRLEGFYQPPSLVCTPDRVRATFVLSRTHINRLKKRIQTQLPTLEYVSSFTVTCGYIWSCIAKSSVRIGEKAGEDELEQFILTVDCRSRLDPPVPATYFGNCGAPCVVTIKKVDLSGENGFVMAAKLIGEGISKMVNNKEGILKDAERWHDGFKIPARKIGVAGTPKLNFYDIDFGWGKPIKYEIVSIDYNGSVSIGACKESAQDFEIGLCFPSKQMEAFAQIFNDGLESAIGS</sequence>
<keyword evidence="2" id="KW-0012">Acyltransferase</keyword>
<accession>A0AAP0C9J7</accession>
<keyword evidence="4" id="KW-1185">Reference proteome</keyword>
<dbReference type="Pfam" id="PF02458">
    <property type="entry name" value="Transferase"/>
    <property type="match status" value="1"/>
</dbReference>
<reference evidence="3 4" key="1">
    <citation type="submission" date="2024-04" db="EMBL/GenBank/DDBJ databases">
        <title>The reference genome of an endangered Asteraceae, Deinandra increscens subsp. villosa, native to the Central Coast of California.</title>
        <authorList>
            <person name="Guilliams M."/>
            <person name="Hasenstab-Lehman K."/>
            <person name="Meyer R."/>
            <person name="Mcevoy S."/>
        </authorList>
    </citation>
    <scope>NUCLEOTIDE SEQUENCE [LARGE SCALE GENOMIC DNA]</scope>
    <source>
        <tissue evidence="3">Leaf</tissue>
    </source>
</reference>
<keyword evidence="1" id="KW-0808">Transferase</keyword>
<proteinExistence type="predicted"/>
<dbReference type="Proteomes" id="UP001408789">
    <property type="component" value="Unassembled WGS sequence"/>
</dbReference>
<protein>
    <submittedName>
        <fullName evidence="3">Uncharacterized protein</fullName>
    </submittedName>
</protein>
<name>A0AAP0C9J7_9ASTR</name>
<evidence type="ECO:0000256" key="2">
    <source>
        <dbReference type="ARBA" id="ARBA00023315"/>
    </source>
</evidence>
<dbReference type="InterPro" id="IPR051504">
    <property type="entry name" value="Plant_metabolite_acyltrans"/>
</dbReference>
<dbReference type="InterPro" id="IPR023213">
    <property type="entry name" value="CAT-like_dom_sf"/>
</dbReference>
<dbReference type="GO" id="GO:0016747">
    <property type="term" value="F:acyltransferase activity, transferring groups other than amino-acyl groups"/>
    <property type="evidence" value="ECO:0007669"/>
    <property type="project" value="UniProtKB-ARBA"/>
</dbReference>
<dbReference type="EMBL" id="JBCNJP010000027">
    <property type="protein sequence ID" value="KAK9052556.1"/>
    <property type="molecule type" value="Genomic_DNA"/>
</dbReference>
<gene>
    <name evidence="3" type="ORF">SSX86_029185</name>
</gene>
<dbReference type="AlphaFoldDB" id="A0AAP0C9J7"/>
<dbReference type="Gene3D" id="3.30.559.10">
    <property type="entry name" value="Chloramphenicol acetyltransferase-like domain"/>
    <property type="match status" value="2"/>
</dbReference>
<comment type="caution">
    <text evidence="3">The sequence shown here is derived from an EMBL/GenBank/DDBJ whole genome shotgun (WGS) entry which is preliminary data.</text>
</comment>
<dbReference type="FunFam" id="3.30.559.10:FF:000035">
    <property type="entry name" value="Phenolic glucoside malonyltransferase 1"/>
    <property type="match status" value="1"/>
</dbReference>
<organism evidence="3 4">
    <name type="scientific">Deinandra increscens subsp. villosa</name>
    <dbReference type="NCBI Taxonomy" id="3103831"/>
    <lineage>
        <taxon>Eukaryota</taxon>
        <taxon>Viridiplantae</taxon>
        <taxon>Streptophyta</taxon>
        <taxon>Embryophyta</taxon>
        <taxon>Tracheophyta</taxon>
        <taxon>Spermatophyta</taxon>
        <taxon>Magnoliopsida</taxon>
        <taxon>eudicotyledons</taxon>
        <taxon>Gunneridae</taxon>
        <taxon>Pentapetalae</taxon>
        <taxon>asterids</taxon>
        <taxon>campanulids</taxon>
        <taxon>Asterales</taxon>
        <taxon>Asteraceae</taxon>
        <taxon>Asteroideae</taxon>
        <taxon>Heliantheae alliance</taxon>
        <taxon>Madieae</taxon>
        <taxon>Madiinae</taxon>
        <taxon>Deinandra</taxon>
    </lineage>
</organism>
<evidence type="ECO:0000313" key="4">
    <source>
        <dbReference type="Proteomes" id="UP001408789"/>
    </source>
</evidence>
<evidence type="ECO:0000313" key="3">
    <source>
        <dbReference type="EMBL" id="KAK9052556.1"/>
    </source>
</evidence>